<dbReference type="PANTHER" id="PTHR47481:SF29">
    <property type="entry name" value="RETROTRANSPOSON GAG DOMAIN-CONTAINING PROTEIN"/>
    <property type="match status" value="1"/>
</dbReference>
<dbReference type="EMBL" id="BAABME010010952">
    <property type="protein sequence ID" value="GAA0183007.1"/>
    <property type="molecule type" value="Genomic_DNA"/>
</dbReference>
<gene>
    <name evidence="2" type="ORF">LIER_30498</name>
</gene>
<evidence type="ECO:0000313" key="2">
    <source>
        <dbReference type="EMBL" id="GAA0183007.1"/>
    </source>
</evidence>
<dbReference type="AlphaFoldDB" id="A0AAV3RNU4"/>
<proteinExistence type="predicted"/>
<organism evidence="2 3">
    <name type="scientific">Lithospermum erythrorhizon</name>
    <name type="common">Purple gromwell</name>
    <name type="synonym">Lithospermum officinale var. erythrorhizon</name>
    <dbReference type="NCBI Taxonomy" id="34254"/>
    <lineage>
        <taxon>Eukaryota</taxon>
        <taxon>Viridiplantae</taxon>
        <taxon>Streptophyta</taxon>
        <taxon>Embryophyta</taxon>
        <taxon>Tracheophyta</taxon>
        <taxon>Spermatophyta</taxon>
        <taxon>Magnoliopsida</taxon>
        <taxon>eudicotyledons</taxon>
        <taxon>Gunneridae</taxon>
        <taxon>Pentapetalae</taxon>
        <taxon>asterids</taxon>
        <taxon>lamiids</taxon>
        <taxon>Boraginales</taxon>
        <taxon>Boraginaceae</taxon>
        <taxon>Boraginoideae</taxon>
        <taxon>Lithospermeae</taxon>
        <taxon>Lithospermum</taxon>
    </lineage>
</organism>
<dbReference type="Proteomes" id="UP001454036">
    <property type="component" value="Unassembled WGS sequence"/>
</dbReference>
<feature type="region of interest" description="Disordered" evidence="1">
    <location>
        <begin position="1"/>
        <end position="39"/>
    </location>
</feature>
<dbReference type="Pfam" id="PF14223">
    <property type="entry name" value="Retrotran_gag_2"/>
    <property type="match status" value="1"/>
</dbReference>
<dbReference type="PANTHER" id="PTHR47481">
    <property type="match status" value="1"/>
</dbReference>
<accession>A0AAV3RNU4</accession>
<keyword evidence="3" id="KW-1185">Reference proteome</keyword>
<evidence type="ECO:0008006" key="4">
    <source>
        <dbReference type="Google" id="ProtNLM"/>
    </source>
</evidence>
<comment type="caution">
    <text evidence="2">The sequence shown here is derived from an EMBL/GenBank/DDBJ whole genome shotgun (WGS) entry which is preliminary data.</text>
</comment>
<feature type="compositionally biased region" description="Low complexity" evidence="1">
    <location>
        <begin position="1"/>
        <end position="27"/>
    </location>
</feature>
<evidence type="ECO:0000313" key="3">
    <source>
        <dbReference type="Proteomes" id="UP001454036"/>
    </source>
</evidence>
<name>A0AAV3RNU4_LITER</name>
<reference evidence="2 3" key="1">
    <citation type="submission" date="2024-01" db="EMBL/GenBank/DDBJ databases">
        <title>The complete chloroplast genome sequence of Lithospermum erythrorhizon: insights into the phylogenetic relationship among Boraginaceae species and the maternal lineages of purple gromwells.</title>
        <authorList>
            <person name="Okada T."/>
            <person name="Watanabe K."/>
        </authorList>
    </citation>
    <scope>NUCLEOTIDE SEQUENCE [LARGE SCALE GENOMIC DNA]</scope>
</reference>
<feature type="compositionally biased region" description="Pro residues" evidence="1">
    <location>
        <begin position="28"/>
        <end position="38"/>
    </location>
</feature>
<evidence type="ECO:0000256" key="1">
    <source>
        <dbReference type="SAM" id="MobiDB-lite"/>
    </source>
</evidence>
<protein>
    <recommendedName>
        <fullName evidence="4">Retrotransposon Copia-like N-terminal domain-containing protein</fullName>
    </recommendedName>
</protein>
<sequence length="308" mass="34356">MANRPTQTPSPNSQTTTPHISHTNSPTNSPPLPAPPLSPLNLSSLTHTLNVKNLVPLELTCTNYLNWKKVMTKFLGNKKLLPIVDASLPRPDDHHPQLDNWIQCDDLVHSWIYSTLSLPVLEMLLNHDCTSASQVWTTLNQLFLYHAQPTRMNLRSKFQTFTKGNLTMTDFLQKIHSLYCLLCAVREPLLETDLIAQVLIGLPPQYAPFVTVMNNTCPMPSFGTLQPMLLSEEDRINLLVPPSDPSSNMVLCSTTNHTQSPRIIARENFRTPLGVLRVGVFNQTGRISLPSGLAMGSSLIRHTTQLPV</sequence>